<keyword evidence="3" id="KW-1185">Reference proteome</keyword>
<sequence>MSMVIGRAHEERSNARQYEGVDGGDDGRNISNEEEHQRFHNMDNVTHDNDDVYDGDGGCDDIPRDENAYGLHS</sequence>
<name>A0A8K0HPA4_9ROSA</name>
<evidence type="ECO:0000313" key="2">
    <source>
        <dbReference type="EMBL" id="KAF3456492.1"/>
    </source>
</evidence>
<comment type="caution">
    <text evidence="2">The sequence shown here is derived from an EMBL/GenBank/DDBJ whole genome shotgun (WGS) entry which is preliminary data.</text>
</comment>
<accession>A0A8K0HPA4</accession>
<dbReference type="Proteomes" id="UP000796880">
    <property type="component" value="Unassembled WGS sequence"/>
</dbReference>
<gene>
    <name evidence="2" type="ORF">FNV43_RR01143</name>
</gene>
<evidence type="ECO:0000313" key="3">
    <source>
        <dbReference type="Proteomes" id="UP000796880"/>
    </source>
</evidence>
<dbReference type="AlphaFoldDB" id="A0A8K0HPA4"/>
<organism evidence="2 3">
    <name type="scientific">Rhamnella rubrinervis</name>
    <dbReference type="NCBI Taxonomy" id="2594499"/>
    <lineage>
        <taxon>Eukaryota</taxon>
        <taxon>Viridiplantae</taxon>
        <taxon>Streptophyta</taxon>
        <taxon>Embryophyta</taxon>
        <taxon>Tracheophyta</taxon>
        <taxon>Spermatophyta</taxon>
        <taxon>Magnoliopsida</taxon>
        <taxon>eudicotyledons</taxon>
        <taxon>Gunneridae</taxon>
        <taxon>Pentapetalae</taxon>
        <taxon>rosids</taxon>
        <taxon>fabids</taxon>
        <taxon>Rosales</taxon>
        <taxon>Rhamnaceae</taxon>
        <taxon>rhamnoid group</taxon>
        <taxon>Rhamneae</taxon>
        <taxon>Rhamnella</taxon>
    </lineage>
</organism>
<protein>
    <submittedName>
        <fullName evidence="2">Uncharacterized protein</fullName>
    </submittedName>
</protein>
<feature type="region of interest" description="Disordered" evidence="1">
    <location>
        <begin position="1"/>
        <end position="73"/>
    </location>
</feature>
<reference evidence="2" key="1">
    <citation type="submission" date="2020-03" db="EMBL/GenBank/DDBJ databases">
        <title>A high-quality chromosome-level genome assembly of a woody plant with both climbing and erect habits, Rhamnella rubrinervis.</title>
        <authorList>
            <person name="Lu Z."/>
            <person name="Yang Y."/>
            <person name="Zhu X."/>
            <person name="Sun Y."/>
        </authorList>
    </citation>
    <scope>NUCLEOTIDE SEQUENCE</scope>
    <source>
        <strain evidence="2">BYM</strain>
        <tissue evidence="2">Leaf</tissue>
    </source>
</reference>
<feature type="compositionally biased region" description="Basic and acidic residues" evidence="1">
    <location>
        <begin position="25"/>
        <end position="50"/>
    </location>
</feature>
<evidence type="ECO:0000256" key="1">
    <source>
        <dbReference type="SAM" id="MobiDB-lite"/>
    </source>
</evidence>
<proteinExistence type="predicted"/>
<dbReference type="EMBL" id="VOIH02000001">
    <property type="protein sequence ID" value="KAF3456492.1"/>
    <property type="molecule type" value="Genomic_DNA"/>
</dbReference>